<dbReference type="Pfam" id="PF03372">
    <property type="entry name" value="Exo_endo_phos"/>
    <property type="match status" value="1"/>
</dbReference>
<evidence type="ECO:0000313" key="4">
    <source>
        <dbReference type="WBParaSite" id="NBR_0000991401-mRNA-1"/>
    </source>
</evidence>
<gene>
    <name evidence="2" type="ORF">NBR_LOCUS9915</name>
</gene>
<dbReference type="OMA" id="NIRIHKR"/>
<evidence type="ECO:0000313" key="2">
    <source>
        <dbReference type="EMBL" id="VDL73504.1"/>
    </source>
</evidence>
<dbReference type="Gene3D" id="3.60.10.10">
    <property type="entry name" value="Endonuclease/exonuclease/phosphatase"/>
    <property type="match status" value="1"/>
</dbReference>
<name>A0A0N4Y2H2_NIPBR</name>
<dbReference type="CDD" id="cd09076">
    <property type="entry name" value="L1-EN"/>
    <property type="match status" value="1"/>
</dbReference>
<dbReference type="InterPro" id="IPR005135">
    <property type="entry name" value="Endo/exonuclease/phosphatase"/>
</dbReference>
<dbReference type="SUPFAM" id="SSF56219">
    <property type="entry name" value="DNase I-like"/>
    <property type="match status" value="1"/>
</dbReference>
<dbReference type="GO" id="GO:0003824">
    <property type="term" value="F:catalytic activity"/>
    <property type="evidence" value="ECO:0007669"/>
    <property type="project" value="InterPro"/>
</dbReference>
<protein>
    <submittedName>
        <fullName evidence="4">Endo/exonuclease/phosphatase domain-containing protein</fullName>
    </submittedName>
</protein>
<dbReference type="PANTHER" id="PTHR23227">
    <property type="entry name" value="BUCENTAUR RELATED"/>
    <property type="match status" value="1"/>
</dbReference>
<evidence type="ECO:0000313" key="3">
    <source>
        <dbReference type="Proteomes" id="UP000271162"/>
    </source>
</evidence>
<evidence type="ECO:0000259" key="1">
    <source>
        <dbReference type="Pfam" id="PF03372"/>
    </source>
</evidence>
<dbReference type="InterPro" id="IPR027124">
    <property type="entry name" value="Swc5/CFDP1/2"/>
</dbReference>
<dbReference type="STRING" id="27835.A0A0N4Y2H2"/>
<organism evidence="4">
    <name type="scientific">Nippostrongylus brasiliensis</name>
    <name type="common">Rat hookworm</name>
    <dbReference type="NCBI Taxonomy" id="27835"/>
    <lineage>
        <taxon>Eukaryota</taxon>
        <taxon>Metazoa</taxon>
        <taxon>Ecdysozoa</taxon>
        <taxon>Nematoda</taxon>
        <taxon>Chromadorea</taxon>
        <taxon>Rhabditida</taxon>
        <taxon>Rhabditina</taxon>
        <taxon>Rhabditomorpha</taxon>
        <taxon>Strongyloidea</taxon>
        <taxon>Heligmosomidae</taxon>
        <taxon>Nippostrongylus</taxon>
    </lineage>
</organism>
<sequence length="454" mass="52330">MRKEEGWAMGQQPVPVKFRHATETMNYMETAEKGKTRASLMTEDLILDSFFSPKNITRIGTWNIRTLHQTGRLAQLLQEFENYNLDILGISEVRWTGSGRLMSDGKTILFSGAERTHERGVGIVLNKRATRSLIGWKPVNDRIITARFRARHARISIVQVYAPTEDAAEDEKDTFYDWLQNVIEELPRRDLKIVMGDFNGRVGGDRKSIGRTVGAFAASDILSDNGERLVSFCDFNDLCIGNTFFCHRSIHKKTWRSPNGATANEIDFICISRRWRTSLNDVRAYRGADVGTDHYLLKASLKLKLKLQKKQVASPPFDVDKLRNRAIAGNFLLELRNRFQILGECEDIDEHWEAFKDAMCKSAENTIGRRRGKRREQWIQEDTWNVIDERKRTKLQRECARSTEELKESSEAYSKLGRQVKAMCRRDKRAWISQKEKEAQAAAGRGDSRTLYRI</sequence>
<reference evidence="4" key="1">
    <citation type="submission" date="2017-02" db="UniProtKB">
        <authorList>
            <consortium name="WormBaseParasite"/>
        </authorList>
    </citation>
    <scope>IDENTIFICATION</scope>
</reference>
<dbReference type="EMBL" id="UYSL01020223">
    <property type="protein sequence ID" value="VDL73504.1"/>
    <property type="molecule type" value="Genomic_DNA"/>
</dbReference>
<feature type="domain" description="Endonuclease/exonuclease/phosphatase" evidence="1">
    <location>
        <begin position="60"/>
        <end position="294"/>
    </location>
</feature>
<dbReference type="WBParaSite" id="NBR_0000991401-mRNA-1">
    <property type="protein sequence ID" value="NBR_0000991401-mRNA-1"/>
    <property type="gene ID" value="NBR_0000991401"/>
</dbReference>
<keyword evidence="3" id="KW-1185">Reference proteome</keyword>
<proteinExistence type="predicted"/>
<dbReference type="AlphaFoldDB" id="A0A0N4Y2H2"/>
<dbReference type="Proteomes" id="UP000271162">
    <property type="component" value="Unassembled WGS sequence"/>
</dbReference>
<dbReference type="PANTHER" id="PTHR23227:SF67">
    <property type="entry name" value="CRANIOFACIAL DEVELOPMENT PROTEIN 2-LIKE"/>
    <property type="match status" value="1"/>
</dbReference>
<dbReference type="InterPro" id="IPR036691">
    <property type="entry name" value="Endo/exonu/phosph_ase_sf"/>
</dbReference>
<accession>A0A0N4Y2H2</accession>
<reference evidence="2 3" key="2">
    <citation type="submission" date="2018-11" db="EMBL/GenBank/DDBJ databases">
        <authorList>
            <consortium name="Pathogen Informatics"/>
        </authorList>
    </citation>
    <scope>NUCLEOTIDE SEQUENCE [LARGE SCALE GENOMIC DNA]</scope>
</reference>